<organism evidence="2 3">
    <name type="scientific">Angomonas deanei</name>
    <dbReference type="NCBI Taxonomy" id="59799"/>
    <lineage>
        <taxon>Eukaryota</taxon>
        <taxon>Discoba</taxon>
        <taxon>Euglenozoa</taxon>
        <taxon>Kinetoplastea</taxon>
        <taxon>Metakinetoplastina</taxon>
        <taxon>Trypanosomatida</taxon>
        <taxon>Trypanosomatidae</taxon>
        <taxon>Strigomonadinae</taxon>
        <taxon>Angomonas</taxon>
    </lineage>
</organism>
<dbReference type="AlphaFoldDB" id="A0A7G2CLF6"/>
<dbReference type="EMBL" id="LR877160">
    <property type="protein sequence ID" value="CAD2220255.1"/>
    <property type="molecule type" value="Genomic_DNA"/>
</dbReference>
<name>A0A7G2CLF6_9TRYP</name>
<evidence type="ECO:0000313" key="2">
    <source>
        <dbReference type="EMBL" id="CAD2220255.1"/>
    </source>
</evidence>
<evidence type="ECO:0000313" key="3">
    <source>
        <dbReference type="Proteomes" id="UP000515908"/>
    </source>
</evidence>
<reference evidence="2 3" key="1">
    <citation type="submission" date="2020-08" db="EMBL/GenBank/DDBJ databases">
        <authorList>
            <person name="Newling K."/>
            <person name="Davey J."/>
            <person name="Forrester S."/>
        </authorList>
    </citation>
    <scope>NUCLEOTIDE SEQUENCE [LARGE SCALE GENOMIC DNA]</scope>
    <source>
        <strain evidence="3">Crithidia deanei Carvalho (ATCC PRA-265)</strain>
    </source>
</reference>
<keyword evidence="3" id="KW-1185">Reference proteome</keyword>
<gene>
    <name evidence="2" type="ORF">ADEAN_000777000</name>
</gene>
<feature type="region of interest" description="Disordered" evidence="1">
    <location>
        <begin position="52"/>
        <end position="89"/>
    </location>
</feature>
<feature type="compositionally biased region" description="Acidic residues" evidence="1">
    <location>
        <begin position="53"/>
        <end position="63"/>
    </location>
</feature>
<dbReference type="Proteomes" id="UP000515908">
    <property type="component" value="Chromosome 16"/>
</dbReference>
<accession>A0A7G2CLF6</accession>
<protein>
    <submittedName>
        <fullName evidence="2">Uncharacterized protein</fullName>
    </submittedName>
</protein>
<sequence>MNTAVDNEAYKNVVYTVQSTDVKHVTQDTQYGGLLKVITTTVTRTITERVVASDEDDSDDEVMGTDVPMIDGNRMAPRLGQQPVRSLQY</sequence>
<dbReference type="VEuPathDB" id="TriTrypDB:ADEAN_000777000"/>
<evidence type="ECO:0000256" key="1">
    <source>
        <dbReference type="SAM" id="MobiDB-lite"/>
    </source>
</evidence>
<proteinExistence type="predicted"/>